<evidence type="ECO:0000256" key="1">
    <source>
        <dbReference type="SAM" id="MobiDB-lite"/>
    </source>
</evidence>
<name>A0A8T1VJW9_9STRA</name>
<organism evidence="3 4">
    <name type="scientific">Phytophthora pseudosyringae</name>
    <dbReference type="NCBI Taxonomy" id="221518"/>
    <lineage>
        <taxon>Eukaryota</taxon>
        <taxon>Sar</taxon>
        <taxon>Stramenopiles</taxon>
        <taxon>Oomycota</taxon>
        <taxon>Peronosporomycetes</taxon>
        <taxon>Peronosporales</taxon>
        <taxon>Peronosporaceae</taxon>
        <taxon>Phytophthora</taxon>
    </lineage>
</organism>
<dbReference type="InterPro" id="IPR025202">
    <property type="entry name" value="PLD-like_dom"/>
</dbReference>
<protein>
    <recommendedName>
        <fullName evidence="2">Phospholipase D-like domain-containing protein</fullName>
    </recommendedName>
</protein>
<evidence type="ECO:0000313" key="3">
    <source>
        <dbReference type="EMBL" id="KAG7381565.1"/>
    </source>
</evidence>
<proteinExistence type="predicted"/>
<dbReference type="OrthoDB" id="143923at2759"/>
<feature type="compositionally biased region" description="Basic residues" evidence="1">
    <location>
        <begin position="1"/>
        <end position="11"/>
    </location>
</feature>
<sequence length="430" mass="47142">MAPECRRRRNNGPRNDGVVPNSWTPESFAVPECGTKVITAGGHSGQGGVRARDLLGRMSAEMKREEKQKASFQQLSMATGWRASATALATAVATDAVGVTVDNTPPRRSPPRATAALSFEESCGFTESAFVSEHSAPHRSRHAVQNAWKNGSPPSIPARRGRRPLARNEPHELVRQIWAIYRDVSSEDRTHVLRRVNAVRGEEKISRSAFPAKYEAVLVMLNALPRIRFLQPTEEDANGVLARMLEVGMHGVIRVGSYALTYRPIVDTLIWLRIKRPDVTMKVLYDRHWCWTSHQALIALGRLYFFGVETRHTRSTSLHMKMTAVGYTYCFSGSANFGEAGFGGNVELNTVVKAGICTEACCIFDNVYDGITDRSGIVQRAATVTTRGDALRMVRAGVAKDAKAHEKRAVVGGGGDVGNAYSNQFSSCHG</sequence>
<feature type="region of interest" description="Disordered" evidence="1">
    <location>
        <begin position="1"/>
        <end position="24"/>
    </location>
</feature>
<dbReference type="Proteomes" id="UP000694044">
    <property type="component" value="Unassembled WGS sequence"/>
</dbReference>
<reference evidence="3" key="1">
    <citation type="submission" date="2021-02" db="EMBL/GenBank/DDBJ databases">
        <authorList>
            <person name="Palmer J.M."/>
        </authorList>
    </citation>
    <scope>NUCLEOTIDE SEQUENCE</scope>
    <source>
        <strain evidence="3">SCRP734</strain>
    </source>
</reference>
<accession>A0A8T1VJW9</accession>
<feature type="region of interest" description="Disordered" evidence="1">
    <location>
        <begin position="134"/>
        <end position="162"/>
    </location>
</feature>
<evidence type="ECO:0000259" key="2">
    <source>
        <dbReference type="Pfam" id="PF13091"/>
    </source>
</evidence>
<evidence type="ECO:0000313" key="4">
    <source>
        <dbReference type="Proteomes" id="UP000694044"/>
    </source>
</evidence>
<dbReference type="Pfam" id="PF13091">
    <property type="entry name" value="PLDc_2"/>
    <property type="match status" value="1"/>
</dbReference>
<comment type="caution">
    <text evidence="3">The sequence shown here is derived from an EMBL/GenBank/DDBJ whole genome shotgun (WGS) entry which is preliminary data.</text>
</comment>
<keyword evidence="4" id="KW-1185">Reference proteome</keyword>
<feature type="domain" description="Phospholipase D-like" evidence="2">
    <location>
        <begin position="253"/>
        <end position="354"/>
    </location>
</feature>
<gene>
    <name evidence="3" type="ORF">PHYPSEUDO_005915</name>
</gene>
<dbReference type="AlphaFoldDB" id="A0A8T1VJW9"/>
<dbReference type="EMBL" id="JAGDFM010000240">
    <property type="protein sequence ID" value="KAG7381565.1"/>
    <property type="molecule type" value="Genomic_DNA"/>
</dbReference>